<organism evidence="1">
    <name type="scientific">Staphylococcus phage vB_VibM_10AMN12</name>
    <dbReference type="NCBI Taxonomy" id="3076785"/>
    <lineage>
        <taxon>Viruses</taxon>
        <taxon>Duplodnaviria</taxon>
        <taxon>Heunggongvirae</taxon>
        <taxon>Uroviricota</taxon>
        <taxon>Caudoviricetes</taxon>
    </lineage>
</organism>
<accession>A0AA96R2J8</accession>
<protein>
    <submittedName>
        <fullName evidence="1">Uncharacterized protein</fullName>
    </submittedName>
</protein>
<dbReference type="EMBL" id="OR481006">
    <property type="protein sequence ID" value="WNO47425.1"/>
    <property type="molecule type" value="Genomic_DNA"/>
</dbReference>
<evidence type="ECO:0000313" key="1">
    <source>
        <dbReference type="EMBL" id="WNO47425.1"/>
    </source>
</evidence>
<proteinExistence type="predicted"/>
<sequence>MTTRKSGDISTLIRCSDLLSQMLDEMLTESYITPETLINYNENLMKCKRAVKVIKERDRNV</sequence>
<reference evidence="1" key="1">
    <citation type="submission" date="2023-08" db="EMBL/GenBank/DDBJ databases">
        <authorList>
            <person name="Nazir A."/>
        </authorList>
    </citation>
    <scope>NUCLEOTIDE SEQUENCE</scope>
</reference>
<name>A0AA96R2J8_9CAUD</name>